<dbReference type="Proteomes" id="UP000476055">
    <property type="component" value="Unassembled WGS sequence"/>
</dbReference>
<proteinExistence type="predicted"/>
<evidence type="ECO:0000256" key="1">
    <source>
        <dbReference type="SAM" id="Phobius"/>
    </source>
</evidence>
<organism evidence="2 3">
    <name type="scientific">Waltera intestinalis</name>
    <dbReference type="NCBI Taxonomy" id="2606635"/>
    <lineage>
        <taxon>Bacteria</taxon>
        <taxon>Bacillati</taxon>
        <taxon>Bacillota</taxon>
        <taxon>Clostridia</taxon>
        <taxon>Lachnospirales</taxon>
        <taxon>Lachnospiraceae</taxon>
        <taxon>Waltera</taxon>
    </lineage>
</organism>
<keyword evidence="1" id="KW-1133">Transmembrane helix</keyword>
<dbReference type="RefSeq" id="WP_154496616.1">
    <property type="nucleotide sequence ID" value="NZ_VUMU01000011.1"/>
</dbReference>
<dbReference type="AlphaFoldDB" id="A0A6L5YKF2"/>
<name>A0A6L5YKF2_9FIRM</name>
<accession>A0A6L5YKF2</accession>
<keyword evidence="1" id="KW-0472">Membrane</keyword>
<protein>
    <submittedName>
        <fullName evidence="2">Uncharacterized protein</fullName>
    </submittedName>
</protein>
<dbReference type="EMBL" id="VUMU01000011">
    <property type="protein sequence ID" value="MST58453.1"/>
    <property type="molecule type" value="Genomic_DNA"/>
</dbReference>
<gene>
    <name evidence="2" type="ORF">FYJ59_09450</name>
</gene>
<evidence type="ECO:0000313" key="3">
    <source>
        <dbReference type="Proteomes" id="UP000476055"/>
    </source>
</evidence>
<evidence type="ECO:0000313" key="2">
    <source>
        <dbReference type="EMBL" id="MST58453.1"/>
    </source>
</evidence>
<keyword evidence="3" id="KW-1185">Reference proteome</keyword>
<sequence length="253" mass="28932">MAVMDEFKEEREALKSGTPKQKLAYFWYYYKWHVIISVIIIGMLVSFIYQFVNRKDTAFNAVLLNASLLDQISSEQPDFITDFAEKEGIDLNTSDITFDTSIRIVEDSMDEASVTSTQKLMVYVAANELDSMITDFNSFQKYANSSLFYDLRDILTEEQLQALEPYFYYVDREVVLAIEAANDDLNTDYTPEYPNPLHPEEMQDPIPVGICLTGCTDLTDNYYFRGDGIVMGIYANAEHADTAVDLAEYLLSK</sequence>
<comment type="caution">
    <text evidence="2">The sequence shown here is derived from an EMBL/GenBank/DDBJ whole genome shotgun (WGS) entry which is preliminary data.</text>
</comment>
<keyword evidence="1" id="KW-0812">Transmembrane</keyword>
<reference evidence="2 3" key="1">
    <citation type="submission" date="2019-08" db="EMBL/GenBank/DDBJ databases">
        <title>In-depth cultivation of the pig gut microbiome towards novel bacterial diversity and tailored functional studies.</title>
        <authorList>
            <person name="Wylensek D."/>
            <person name="Hitch T.C.A."/>
            <person name="Clavel T."/>
        </authorList>
    </citation>
    <scope>NUCLEOTIDE SEQUENCE [LARGE SCALE GENOMIC DNA]</scope>
    <source>
        <strain evidence="2 3">WCA3-601-WT-6H</strain>
    </source>
</reference>
<feature type="transmembrane region" description="Helical" evidence="1">
    <location>
        <begin position="32"/>
        <end position="52"/>
    </location>
</feature>